<accession>F8P855</accession>
<dbReference type="Gene3D" id="3.90.228.10">
    <property type="match status" value="1"/>
</dbReference>
<gene>
    <name evidence="2" type="ORF">SERLADRAFT_363469</name>
</gene>
<dbReference type="KEGG" id="sla:SERLADRAFT_363469"/>
<organism>
    <name type="scientific">Serpula lacrymans var. lacrymans (strain S7.9)</name>
    <name type="common">Dry rot fungus</name>
    <dbReference type="NCBI Taxonomy" id="578457"/>
    <lineage>
        <taxon>Eukaryota</taxon>
        <taxon>Fungi</taxon>
        <taxon>Dikarya</taxon>
        <taxon>Basidiomycota</taxon>
        <taxon>Agaricomycotina</taxon>
        <taxon>Agaricomycetes</taxon>
        <taxon>Agaricomycetidae</taxon>
        <taxon>Boletales</taxon>
        <taxon>Coniophorineae</taxon>
        <taxon>Serpulaceae</taxon>
        <taxon>Serpula</taxon>
    </lineage>
</organism>
<evidence type="ECO:0000313" key="2">
    <source>
        <dbReference type="EMBL" id="EGO20612.1"/>
    </source>
</evidence>
<evidence type="ECO:0000259" key="1">
    <source>
        <dbReference type="Pfam" id="PF00644"/>
    </source>
</evidence>
<reference evidence="2" key="1">
    <citation type="submission" date="2011-04" db="EMBL/GenBank/DDBJ databases">
        <title>Evolution of plant cell wall degrading machinery underlies the functional diversity of forest fungi.</title>
        <authorList>
            <consortium name="US DOE Joint Genome Institute (JGI-PGF)"/>
            <person name="Eastwood D.C."/>
            <person name="Floudas D."/>
            <person name="Binder M."/>
            <person name="Majcherczyk A."/>
            <person name="Schneider P."/>
            <person name="Aerts A."/>
            <person name="Asiegbu F.O."/>
            <person name="Baker S.E."/>
            <person name="Barry K."/>
            <person name="Bendiksby M."/>
            <person name="Blumentritt M."/>
            <person name="Coutinho P.M."/>
            <person name="Cullen D."/>
            <person name="Cullen D."/>
            <person name="Gathman A."/>
            <person name="Goodell B."/>
            <person name="Henrissat B."/>
            <person name="Ihrmark K."/>
            <person name="Kauserud H."/>
            <person name="Kohler A."/>
            <person name="LaButti K."/>
            <person name="Lapidus A."/>
            <person name="Lavin J.L."/>
            <person name="Lee Y.-H."/>
            <person name="Lindquist E."/>
            <person name="Lilly W."/>
            <person name="Lucas S."/>
            <person name="Morin E."/>
            <person name="Murat C."/>
            <person name="Oguiza J.A."/>
            <person name="Park J."/>
            <person name="Pisabarro A.G."/>
            <person name="Riley R."/>
            <person name="Rosling A."/>
            <person name="Salamov A."/>
            <person name="Schmidt O."/>
            <person name="Schmutz J."/>
            <person name="Skrede I."/>
            <person name="Stenlid J."/>
            <person name="Wiebenga A."/>
            <person name="Xie X."/>
            <person name="Kues U."/>
            <person name="Hibbett D.S."/>
            <person name="Hoffmeister D."/>
            <person name="Hogberg N."/>
            <person name="Martin F."/>
            <person name="Grigoriev I.V."/>
            <person name="Watkinson S.C."/>
        </authorList>
    </citation>
    <scope>NUCLEOTIDE SEQUENCE</scope>
    <source>
        <strain evidence="2">S7.9</strain>
    </source>
</reference>
<dbReference type="EMBL" id="GL945440">
    <property type="protein sequence ID" value="EGO20612.1"/>
    <property type="molecule type" value="Genomic_DNA"/>
</dbReference>
<dbReference type="SUPFAM" id="SSF56399">
    <property type="entry name" value="ADP-ribosylation"/>
    <property type="match status" value="1"/>
</dbReference>
<dbReference type="OrthoDB" id="5153512at2759"/>
<feature type="domain" description="PARP catalytic" evidence="1">
    <location>
        <begin position="228"/>
        <end position="401"/>
    </location>
</feature>
<dbReference type="HOGENOM" id="CLU_039434_0_0_1"/>
<dbReference type="Pfam" id="PF00644">
    <property type="entry name" value="PARP"/>
    <property type="match status" value="1"/>
</dbReference>
<sequence>MANAKTATMIAPTAAIVAPMAFKATQMTFKAAPMAFKATPMTLKAAPMLAPMAARAKAPAKAKATNLCVVCHKRRKFKTSQFCSKACASRVKGKGKHVGGTAKTQAGRGGGRGRGLCDYCHKNRKYVKGKTVYPFCGKVCARKAKKARPKPTGPVCAIPGCHKPVFTLNGKAGKYCSRAHVELAKVACLVCRKRKRRGKYPFCGKTCARRAQKIAPGLLEAPPGHVMFNDIVNQFKKSWRIATAQATIKKVYKVVCTGSSVAQYNKYRAGVEARGHFKRRKLPEGNERRRWHGTRRECKLGDPGNTKLCKVPTCNVCNIMRSSLKVSQAGKNYGMRFGAGVYTSSSSETSVAYCRNSPNNPSPYKAMFLTKVVVGRTIKPLMDQPAWTAPPAGYDSVVAERNVIYGDELVVYTDRAIRPSYLIVFQ</sequence>
<dbReference type="PANTHER" id="PTHR31681:SF3">
    <property type="entry name" value="OS04G0690100 PROTEIN"/>
    <property type="match status" value="1"/>
</dbReference>
<dbReference type="GO" id="GO:0003950">
    <property type="term" value="F:NAD+ poly-ADP-ribosyltransferase activity"/>
    <property type="evidence" value="ECO:0007669"/>
    <property type="project" value="InterPro"/>
</dbReference>
<dbReference type="InterPro" id="IPR012317">
    <property type="entry name" value="Poly(ADP-ribose)pol_cat_dom"/>
</dbReference>
<protein>
    <recommendedName>
        <fullName evidence="1">PARP catalytic domain-containing protein</fullName>
    </recommendedName>
</protein>
<dbReference type="AlphaFoldDB" id="F8P855"/>
<dbReference type="PANTHER" id="PTHR31681">
    <property type="entry name" value="C2H2-LIKE ZINC FINGER PROTEIN"/>
    <property type="match status" value="1"/>
</dbReference>
<dbReference type="Proteomes" id="UP000008064">
    <property type="component" value="Unassembled WGS sequence"/>
</dbReference>
<dbReference type="GeneID" id="18809988"/>
<name>F8P855_SERL9</name>
<proteinExistence type="predicted"/>
<dbReference type="RefSeq" id="XP_007322578.1">
    <property type="nucleotide sequence ID" value="XM_007322516.1"/>
</dbReference>